<dbReference type="OrthoDB" id="9813719at2"/>
<keyword evidence="5" id="KW-1185">Reference proteome</keyword>
<protein>
    <submittedName>
        <fullName evidence="4">Fic family protein</fullName>
    </submittedName>
</protein>
<dbReference type="Pfam" id="PF02661">
    <property type="entry name" value="Fic"/>
    <property type="match status" value="1"/>
</dbReference>
<dbReference type="AlphaFoldDB" id="A0A3N1KY69"/>
<dbReference type="EMBL" id="RJKX01000016">
    <property type="protein sequence ID" value="ROP83540.1"/>
    <property type="molecule type" value="Genomic_DNA"/>
</dbReference>
<dbReference type="InterPro" id="IPR036597">
    <property type="entry name" value="Fido-like_dom_sf"/>
</dbReference>
<sequence length="500" mass="54750">MRTAAKDTSGLLGQAWLRQQLGLAVPPPASEARLFAGARRTETDGDRTIELYPPGYAVESEVVAHLRFALRHEPTDIGIMVAAMKAIDPAVIEGWVLSEPSGAFSRRAWFFYETFVGRMLDLPDAAGGNYVGALDPGRHIVAGRRNSRRHRVVDNLLGGRGLCPVVRRTARLKRQMDLAVDGEARALVAAADPAVLARALGYLYAKETRSSFAIEGETPSAGRVERFVAALRAAPRLDPTDKAAMVALQAAIVDPRYAADDWRDFQTFVGETMGGHREVVHYVCPRPEDVPGLMEGWATLFDRLMDPAIDPVAAAAVASFAFVFIHPFEDGNGRIHRLLIHHVLARRGYSPDGLVLPVSAAIMRDRRGYDRVLEGFSGPLSGLVDWRWTGDREVVVANATGDLYRYFDATAFAEYLHERVLDAVRRDLGEELDFIALFDRALASVRSLVDMPDRRAVLLVQLCLQNDGRLSAAKRPLFAELSAGEVSAIEAAIQGAMAGR</sequence>
<keyword evidence="2" id="KW-0547">Nucleotide-binding</keyword>
<organism evidence="4 5">
    <name type="scientific">Stella humosa</name>
    <dbReference type="NCBI Taxonomy" id="94"/>
    <lineage>
        <taxon>Bacteria</taxon>
        <taxon>Pseudomonadati</taxon>
        <taxon>Pseudomonadota</taxon>
        <taxon>Alphaproteobacteria</taxon>
        <taxon>Rhodospirillales</taxon>
        <taxon>Stellaceae</taxon>
        <taxon>Stella</taxon>
    </lineage>
</organism>
<name>A0A3N1KY69_9PROT</name>
<evidence type="ECO:0000313" key="4">
    <source>
        <dbReference type="EMBL" id="ROP83540.1"/>
    </source>
</evidence>
<feature type="active site" evidence="1">
    <location>
        <position position="326"/>
    </location>
</feature>
<evidence type="ECO:0000256" key="1">
    <source>
        <dbReference type="PIRSR" id="PIRSR640198-1"/>
    </source>
</evidence>
<feature type="domain" description="Fido" evidence="3">
    <location>
        <begin position="240"/>
        <end position="389"/>
    </location>
</feature>
<accession>A0A3N1KY69</accession>
<evidence type="ECO:0000259" key="3">
    <source>
        <dbReference type="PROSITE" id="PS51459"/>
    </source>
</evidence>
<dbReference type="PROSITE" id="PS51459">
    <property type="entry name" value="FIDO"/>
    <property type="match status" value="1"/>
</dbReference>
<evidence type="ECO:0000256" key="2">
    <source>
        <dbReference type="PIRSR" id="PIRSR640198-2"/>
    </source>
</evidence>
<keyword evidence="2" id="KW-0067">ATP-binding</keyword>
<dbReference type="PANTHER" id="PTHR13504:SF38">
    <property type="entry name" value="FIDO DOMAIN-CONTAINING PROTEIN"/>
    <property type="match status" value="1"/>
</dbReference>
<dbReference type="PANTHER" id="PTHR13504">
    <property type="entry name" value="FIDO DOMAIN-CONTAINING PROTEIN DDB_G0283145"/>
    <property type="match status" value="1"/>
</dbReference>
<proteinExistence type="predicted"/>
<dbReference type="GO" id="GO:0005524">
    <property type="term" value="F:ATP binding"/>
    <property type="evidence" value="ECO:0007669"/>
    <property type="project" value="UniProtKB-KW"/>
</dbReference>
<feature type="binding site" evidence="2">
    <location>
        <begin position="330"/>
        <end position="337"/>
    </location>
    <ligand>
        <name>ATP</name>
        <dbReference type="ChEBI" id="CHEBI:30616"/>
    </ligand>
</feature>
<dbReference type="Proteomes" id="UP000278222">
    <property type="component" value="Unassembled WGS sequence"/>
</dbReference>
<comment type="caution">
    <text evidence="4">The sequence shown here is derived from an EMBL/GenBank/DDBJ whole genome shotgun (WGS) entry which is preliminary data.</text>
</comment>
<dbReference type="SUPFAM" id="SSF140931">
    <property type="entry name" value="Fic-like"/>
    <property type="match status" value="1"/>
</dbReference>
<evidence type="ECO:0000313" key="5">
    <source>
        <dbReference type="Proteomes" id="UP000278222"/>
    </source>
</evidence>
<dbReference type="Gene3D" id="1.10.3290.10">
    <property type="entry name" value="Fido-like domain"/>
    <property type="match status" value="1"/>
</dbReference>
<dbReference type="InterPro" id="IPR040198">
    <property type="entry name" value="Fido_containing"/>
</dbReference>
<gene>
    <name evidence="4" type="ORF">EDC65_4188</name>
</gene>
<reference evidence="4 5" key="1">
    <citation type="submission" date="2018-11" db="EMBL/GenBank/DDBJ databases">
        <title>Genomic Encyclopedia of Type Strains, Phase IV (KMG-IV): sequencing the most valuable type-strain genomes for metagenomic binning, comparative biology and taxonomic classification.</title>
        <authorList>
            <person name="Goeker M."/>
        </authorList>
    </citation>
    <scope>NUCLEOTIDE SEQUENCE [LARGE SCALE GENOMIC DNA]</scope>
    <source>
        <strain evidence="4 5">DSM 5900</strain>
    </source>
</reference>
<dbReference type="InterPro" id="IPR003812">
    <property type="entry name" value="Fido"/>
</dbReference>